<keyword evidence="1 3" id="KW-0474">Menaquinone biosynthesis</keyword>
<accession>Q9HLQ3</accession>
<dbReference type="InterPro" id="IPR030869">
    <property type="entry name" value="MqnD"/>
</dbReference>
<evidence type="ECO:0000256" key="3">
    <source>
        <dbReference type="HAMAP-Rule" id="MF_00996"/>
    </source>
</evidence>
<comment type="catalytic activity">
    <reaction evidence="3">
        <text>cyclic dehypoxanthinylfutalosinate = 1,4-dihydroxy-6-naphthoate + dihydroxyacetone</text>
        <dbReference type="Rhea" id="RHEA:33087"/>
        <dbReference type="ChEBI" id="CHEBI:16016"/>
        <dbReference type="ChEBI" id="CHEBI:64254"/>
        <dbReference type="ChEBI" id="CHEBI:64270"/>
        <dbReference type="EC" id="4.1.99.29"/>
    </reaction>
</comment>
<dbReference type="eggNOG" id="arCOG00654">
    <property type="taxonomic scope" value="Archaea"/>
</dbReference>
<dbReference type="RefSeq" id="WP_010900601.1">
    <property type="nucleotide sequence ID" value="NC_002578.1"/>
</dbReference>
<feature type="active site" description="Proton acceptor" evidence="3">
    <location>
        <position position="144"/>
    </location>
</feature>
<dbReference type="InterPro" id="IPR003773">
    <property type="entry name" value="Menaquinone_biosynth"/>
</dbReference>
<comment type="caution">
    <text evidence="3">Lacks conserved residue(s) required for the propagation of feature annotation.</text>
</comment>
<dbReference type="AlphaFoldDB" id="Q9HLQ3"/>
<evidence type="ECO:0000313" key="5">
    <source>
        <dbReference type="EMBL" id="CAC11320.1"/>
    </source>
</evidence>
<dbReference type="STRING" id="273075.gene:9571388"/>
<dbReference type="EMBL" id="AL445063">
    <property type="protein sequence ID" value="CAC11320.1"/>
    <property type="molecule type" value="Genomic_DNA"/>
</dbReference>
<comment type="similarity">
    <text evidence="3">Belongs to the MqnA/MqnD family. MqnD subfamily.</text>
</comment>
<dbReference type="UniPathway" id="UPA00079"/>
<comment type="pathway">
    <text evidence="3">Quinol/quinone metabolism; menaquinone biosynthesis.</text>
</comment>
<keyword evidence="2 3" id="KW-0456">Lyase</keyword>
<evidence type="ECO:0000256" key="2">
    <source>
        <dbReference type="ARBA" id="ARBA00023239"/>
    </source>
</evidence>
<comment type="function">
    <text evidence="3">Catalyzes the conversion of cyclic dehypoxanthine futalosine (cyclic DHFL) into 1,4-dihydroxy-6-naphthoate, a step in the biosynthesis of menaquinone (MK, vitamin K2).</text>
</comment>
<dbReference type="PaxDb" id="273075-Ta0174"/>
<evidence type="ECO:0000313" key="6">
    <source>
        <dbReference type="Proteomes" id="UP000001024"/>
    </source>
</evidence>
<proteinExistence type="inferred from homology"/>
<dbReference type="GO" id="GO:0009234">
    <property type="term" value="P:menaquinone biosynthetic process"/>
    <property type="evidence" value="ECO:0007669"/>
    <property type="project" value="UniProtKB-UniRule"/>
</dbReference>
<dbReference type="KEGG" id="tac:Ta0174"/>
<dbReference type="HAMAP" id="MF_00996">
    <property type="entry name" value="MqnD"/>
    <property type="match status" value="1"/>
</dbReference>
<gene>
    <name evidence="3" type="primary">mqnD</name>
    <name evidence="5" type="ordered locus">Ta0174</name>
</gene>
<dbReference type="PANTHER" id="PTHR37167">
    <property type="entry name" value="1,4-DIHYDROXY-6-NAPHTOATE SYNTHASE"/>
    <property type="match status" value="1"/>
</dbReference>
<organism evidence="5 6">
    <name type="scientific">Thermoplasma acidophilum (strain ATCC 25905 / DSM 1728 / JCM 9062 / NBRC 15155 / AMRC-C165)</name>
    <dbReference type="NCBI Taxonomy" id="273075"/>
    <lineage>
        <taxon>Archaea</taxon>
        <taxon>Methanobacteriati</taxon>
        <taxon>Thermoplasmatota</taxon>
        <taxon>Thermoplasmata</taxon>
        <taxon>Thermoplasmatales</taxon>
        <taxon>Thermoplasmataceae</taxon>
        <taxon>Thermoplasma</taxon>
    </lineage>
</organism>
<dbReference type="Gene3D" id="3.40.190.10">
    <property type="entry name" value="Periplasmic binding protein-like II"/>
    <property type="match status" value="2"/>
</dbReference>
<dbReference type="SUPFAM" id="SSF53850">
    <property type="entry name" value="Periplasmic binding protein-like II"/>
    <property type="match status" value="1"/>
</dbReference>
<dbReference type="CDD" id="cd13636">
    <property type="entry name" value="PBP2_Af1704"/>
    <property type="match status" value="1"/>
</dbReference>
<dbReference type="PANTHER" id="PTHR37167:SF1">
    <property type="entry name" value="1,4-DIHYDROXY-6-NAPHTOATE SYNTHASE"/>
    <property type="match status" value="1"/>
</dbReference>
<dbReference type="HOGENOM" id="CLU_070326_0_0_2"/>
<sequence>MRITVAHTPDPDDAFMFYAMFQGKIKTRMEYDQVIKDIETLNRESKEARYEVTALSANGYVQVSDKYMLTRSGASFGISYGPMVVAAHDVDLSSSRMGVPGYMTSSYLLYRMFGPEAKEYIEIRFDKIPDAILNGEIDAGILIHDEQLTYEKHGLKKVFDIYEAWKNYAGNLPVPLGFNAIRKDLPKDVIDAFLDDFERSIRYAMAHEDEAVKYAMQYARYTDLEMEKRFVRMYVNELSINFGETGRKALELYYGRAAEKGLIKPFKPEIV</sequence>
<dbReference type="EnsemblBacteria" id="CAC11320">
    <property type="protein sequence ID" value="CAC11320"/>
    <property type="gene ID" value="CAC11320"/>
</dbReference>
<dbReference type="OrthoDB" id="49741at2157"/>
<dbReference type="Proteomes" id="UP000001024">
    <property type="component" value="Chromosome"/>
</dbReference>
<name>Q9HLQ3_THEAC</name>
<dbReference type="EC" id="4.1.99.29" evidence="3"/>
<evidence type="ECO:0000256" key="1">
    <source>
        <dbReference type="ARBA" id="ARBA00022428"/>
    </source>
</evidence>
<reference evidence="5 6" key="1">
    <citation type="journal article" date="2000" name="Nature">
        <title>The genome sequence of the thermoacidophilic scavenger Thermoplasma acidophilum.</title>
        <authorList>
            <person name="Ruepp A."/>
            <person name="Graml W."/>
            <person name="Santos-Martinez M.L."/>
            <person name="Koretke K.K."/>
            <person name="Volker C."/>
            <person name="Mewes H.W."/>
            <person name="Frishman D."/>
            <person name="Stocker S."/>
            <person name="Lupas A.N."/>
            <person name="Baumeister W."/>
        </authorList>
    </citation>
    <scope>NUCLEOTIDE SEQUENCE [LARGE SCALE GENOMIC DNA]</scope>
    <source>
        <strain evidence="6">ATCC 25905 / DSM 1728 / JCM 9062 / NBRC 15155 / AMRC-C165</strain>
    </source>
</reference>
<feature type="coiled-coil region" evidence="4">
    <location>
        <begin position="31"/>
        <end position="58"/>
    </location>
</feature>
<dbReference type="GO" id="GO:0016830">
    <property type="term" value="F:carbon-carbon lyase activity"/>
    <property type="evidence" value="ECO:0007669"/>
    <property type="project" value="UniProtKB-UniRule"/>
</dbReference>
<protein>
    <recommendedName>
        <fullName evidence="3">1,4-dihydroxy-6-naphtoate synthase</fullName>
        <ecNumber evidence="3">4.1.99.29</ecNumber>
    </recommendedName>
    <alternativeName>
        <fullName evidence="3">Menaquinone biosynthetic enzyme MqnD</fullName>
    </alternativeName>
</protein>
<dbReference type="InParanoid" id="Q9HLQ3"/>
<keyword evidence="6" id="KW-1185">Reference proteome</keyword>
<evidence type="ECO:0000256" key="4">
    <source>
        <dbReference type="SAM" id="Coils"/>
    </source>
</evidence>
<keyword evidence="4" id="KW-0175">Coiled coil</keyword>
<dbReference type="Pfam" id="PF02621">
    <property type="entry name" value="VitK2_biosynth"/>
    <property type="match status" value="1"/>
</dbReference>